<sequence length="152" mass="17627">MADFVISLVDDNKEIYMPLLLIGDESEKMINRYLDRCTLYVVILNRTVIAVCAVTEESHDIIEVKNLAVAPDFRRKGYGRKMLEYVEQAYVKKTIYIGTGETPSNLAFYKACGFKYSHRISNFFSDNYPYPIIEEGIELCDMVYLKKKHDID</sequence>
<keyword evidence="2" id="KW-1185">Reference proteome</keyword>
<organism evidence="1 2">
    <name type="scientific">Muribaculum caecicola</name>
    <dbReference type="NCBI Taxonomy" id="3038144"/>
    <lineage>
        <taxon>Bacteria</taxon>
        <taxon>Pseudomonadati</taxon>
        <taxon>Bacteroidota</taxon>
        <taxon>Bacteroidia</taxon>
        <taxon>Bacteroidales</taxon>
        <taxon>Muribaculaceae</taxon>
        <taxon>Muribaculum</taxon>
    </lineage>
</organism>
<protein>
    <submittedName>
        <fullName evidence="1">GNAT family N-acetyltransferase</fullName>
    </submittedName>
</protein>
<name>A0AC61S394_9BACT</name>
<dbReference type="Proteomes" id="UP000305401">
    <property type="component" value="Unassembled WGS sequence"/>
</dbReference>
<proteinExistence type="predicted"/>
<evidence type="ECO:0000313" key="1">
    <source>
        <dbReference type="EMBL" id="THG44370.1"/>
    </source>
</evidence>
<gene>
    <name evidence="1" type="ORF">E5990_09680</name>
</gene>
<comment type="caution">
    <text evidence="1">The sequence shown here is derived from an EMBL/GenBank/DDBJ whole genome shotgun (WGS) entry which is preliminary data.</text>
</comment>
<dbReference type="EMBL" id="SSTG01000158">
    <property type="protein sequence ID" value="THG44370.1"/>
    <property type="molecule type" value="Genomic_DNA"/>
</dbReference>
<reference evidence="1" key="1">
    <citation type="submission" date="2019-04" db="EMBL/GenBank/DDBJ databases">
        <title>Microbes associate with the intestines of laboratory mice.</title>
        <authorList>
            <person name="Navarre W."/>
            <person name="Wong E."/>
            <person name="Huang K.C."/>
            <person name="Tropini C."/>
            <person name="Ng K."/>
            <person name="Yu B."/>
        </authorList>
    </citation>
    <scope>NUCLEOTIDE SEQUENCE</scope>
    <source>
        <strain evidence="1">NM86_A22</strain>
    </source>
</reference>
<accession>A0AC61S394</accession>
<evidence type="ECO:0000313" key="2">
    <source>
        <dbReference type="Proteomes" id="UP000305401"/>
    </source>
</evidence>